<accession>A0A166C7G5</accession>
<dbReference type="Proteomes" id="UP000076532">
    <property type="component" value="Unassembled WGS sequence"/>
</dbReference>
<dbReference type="AlphaFoldDB" id="A0A166C7G5"/>
<dbReference type="EMBL" id="KV417634">
    <property type="protein sequence ID" value="KZP13369.1"/>
    <property type="molecule type" value="Genomic_DNA"/>
</dbReference>
<organism evidence="2 3">
    <name type="scientific">Athelia psychrophila</name>
    <dbReference type="NCBI Taxonomy" id="1759441"/>
    <lineage>
        <taxon>Eukaryota</taxon>
        <taxon>Fungi</taxon>
        <taxon>Dikarya</taxon>
        <taxon>Basidiomycota</taxon>
        <taxon>Agaricomycotina</taxon>
        <taxon>Agaricomycetes</taxon>
        <taxon>Agaricomycetidae</taxon>
        <taxon>Atheliales</taxon>
        <taxon>Atheliaceae</taxon>
        <taxon>Athelia</taxon>
    </lineage>
</organism>
<evidence type="ECO:0000313" key="2">
    <source>
        <dbReference type="EMBL" id="KZP13369.1"/>
    </source>
</evidence>
<sequence length="157" mass="17099">MPFSASQDDLRYGTSKQSNNYGQNIYDQADRGNINHGQINYGGPTTSTTHYHGPIHNHNYGPTYHCVPVPVSAPSSPSSHTMDSPGQDSGSSMAGSRRRRDEPDVASREQPIEDGLVHRAADPPSINKFITKVKYILDIIFGSRQAAQDSSVASVKQ</sequence>
<gene>
    <name evidence="2" type="ORF">FIBSPDRAFT_936410</name>
</gene>
<feature type="compositionally biased region" description="Basic and acidic residues" evidence="1">
    <location>
        <begin position="99"/>
        <end position="121"/>
    </location>
</feature>
<name>A0A166C7G5_9AGAM</name>
<evidence type="ECO:0000313" key="3">
    <source>
        <dbReference type="Proteomes" id="UP000076532"/>
    </source>
</evidence>
<feature type="region of interest" description="Disordered" evidence="1">
    <location>
        <begin position="62"/>
        <end position="123"/>
    </location>
</feature>
<evidence type="ECO:0000256" key="1">
    <source>
        <dbReference type="SAM" id="MobiDB-lite"/>
    </source>
</evidence>
<feature type="compositionally biased region" description="Polar residues" evidence="1">
    <location>
        <begin position="14"/>
        <end position="26"/>
    </location>
</feature>
<proteinExistence type="predicted"/>
<feature type="compositionally biased region" description="Low complexity" evidence="1">
    <location>
        <begin position="67"/>
        <end position="79"/>
    </location>
</feature>
<keyword evidence="3" id="KW-1185">Reference proteome</keyword>
<feature type="compositionally biased region" description="Polar residues" evidence="1">
    <location>
        <begin position="35"/>
        <end position="46"/>
    </location>
</feature>
<protein>
    <submittedName>
        <fullName evidence="2">Uncharacterized protein</fullName>
    </submittedName>
</protein>
<reference evidence="2 3" key="1">
    <citation type="journal article" date="2016" name="Mol. Biol. Evol.">
        <title>Comparative Genomics of Early-Diverging Mushroom-Forming Fungi Provides Insights into the Origins of Lignocellulose Decay Capabilities.</title>
        <authorList>
            <person name="Nagy L.G."/>
            <person name="Riley R."/>
            <person name="Tritt A."/>
            <person name="Adam C."/>
            <person name="Daum C."/>
            <person name="Floudas D."/>
            <person name="Sun H."/>
            <person name="Yadav J.S."/>
            <person name="Pangilinan J."/>
            <person name="Larsson K.H."/>
            <person name="Matsuura K."/>
            <person name="Barry K."/>
            <person name="Labutti K."/>
            <person name="Kuo R."/>
            <person name="Ohm R.A."/>
            <person name="Bhattacharya S.S."/>
            <person name="Shirouzu T."/>
            <person name="Yoshinaga Y."/>
            <person name="Martin F.M."/>
            <person name="Grigoriev I.V."/>
            <person name="Hibbett D.S."/>
        </authorList>
    </citation>
    <scope>NUCLEOTIDE SEQUENCE [LARGE SCALE GENOMIC DNA]</scope>
    <source>
        <strain evidence="2 3">CBS 109695</strain>
    </source>
</reference>
<feature type="region of interest" description="Disordered" evidence="1">
    <location>
        <begin position="1"/>
        <end position="46"/>
    </location>
</feature>